<evidence type="ECO:0000256" key="1">
    <source>
        <dbReference type="SAM" id="MobiDB-lite"/>
    </source>
</evidence>
<proteinExistence type="predicted"/>
<dbReference type="Proteomes" id="UP000887561">
    <property type="component" value="Unplaced"/>
</dbReference>
<feature type="compositionally biased region" description="Polar residues" evidence="1">
    <location>
        <begin position="48"/>
        <end position="62"/>
    </location>
</feature>
<organism evidence="2 3">
    <name type="scientific">Meloidogyne javanica</name>
    <name type="common">Root-knot nematode worm</name>
    <dbReference type="NCBI Taxonomy" id="6303"/>
    <lineage>
        <taxon>Eukaryota</taxon>
        <taxon>Metazoa</taxon>
        <taxon>Ecdysozoa</taxon>
        <taxon>Nematoda</taxon>
        <taxon>Chromadorea</taxon>
        <taxon>Rhabditida</taxon>
        <taxon>Tylenchina</taxon>
        <taxon>Tylenchomorpha</taxon>
        <taxon>Tylenchoidea</taxon>
        <taxon>Meloidogynidae</taxon>
        <taxon>Meloidogyninae</taxon>
        <taxon>Meloidogyne</taxon>
        <taxon>Meloidogyne incognita group</taxon>
    </lineage>
</organism>
<name>A0A915N3E5_MELJA</name>
<feature type="region of interest" description="Disordered" evidence="1">
    <location>
        <begin position="24"/>
        <end position="63"/>
    </location>
</feature>
<keyword evidence="2" id="KW-1185">Reference proteome</keyword>
<dbReference type="AlphaFoldDB" id="A0A915N3E5"/>
<protein>
    <submittedName>
        <fullName evidence="3">Uncharacterized protein</fullName>
    </submittedName>
</protein>
<dbReference type="WBParaSite" id="scaffold7694_cov156.g12319">
    <property type="protein sequence ID" value="scaffold7694_cov156.g12319"/>
    <property type="gene ID" value="scaffold7694_cov156.g12319"/>
</dbReference>
<accession>A0A915N3E5</accession>
<sequence>MKFLNLIIQLEGFSAKAGKVPDTLRSTNTVKDDPNVVNSRTGVAVPESESSSMPNLQNNPNEIENEDQKYLLVTQEMINQREKGQSFLELNGIGIPDGIWRYYTGYLKAGIGMPITVGY</sequence>
<evidence type="ECO:0000313" key="3">
    <source>
        <dbReference type="WBParaSite" id="scaffold7694_cov156.g12319"/>
    </source>
</evidence>
<reference evidence="3" key="1">
    <citation type="submission" date="2022-11" db="UniProtKB">
        <authorList>
            <consortium name="WormBaseParasite"/>
        </authorList>
    </citation>
    <scope>IDENTIFICATION</scope>
</reference>
<evidence type="ECO:0000313" key="2">
    <source>
        <dbReference type="Proteomes" id="UP000887561"/>
    </source>
</evidence>